<sequence>MNHPYGFSIPKTTMNVKCTLFLALGLLLGCKEEDITPIETSLNIGRLQQFNWENRSEVEEQAVDQIGIYKYAKKMVLNFNEIQFTHKTESYLLSKPEKMGDVNFIPALENSEVWGGYQVSTVDSTLVFHIQKKNHLWDRWNVPADSVAISSTYKILKLTDSKLELKPLSDMQIDGTNPIITFSAISK</sequence>
<evidence type="ECO:0000313" key="1">
    <source>
        <dbReference type="EMBL" id="MVZ61236.1"/>
    </source>
</evidence>
<protein>
    <submittedName>
        <fullName evidence="1">Uncharacterized protein</fullName>
    </submittedName>
</protein>
<evidence type="ECO:0000313" key="2">
    <source>
        <dbReference type="Proteomes" id="UP000435036"/>
    </source>
</evidence>
<accession>A0A6N8KVW3</accession>
<organism evidence="1 2">
    <name type="scientific">Sphingobacterium humi</name>
    <dbReference type="NCBI Taxonomy" id="1796905"/>
    <lineage>
        <taxon>Bacteria</taxon>
        <taxon>Pseudomonadati</taxon>
        <taxon>Bacteroidota</taxon>
        <taxon>Sphingobacteriia</taxon>
        <taxon>Sphingobacteriales</taxon>
        <taxon>Sphingobacteriaceae</taxon>
        <taxon>Sphingobacterium</taxon>
    </lineage>
</organism>
<dbReference type="OrthoDB" id="711071at2"/>
<proteinExistence type="predicted"/>
<keyword evidence="2" id="KW-1185">Reference proteome</keyword>
<dbReference type="AlphaFoldDB" id="A0A6N8KVW3"/>
<reference evidence="1 2" key="1">
    <citation type="submission" date="2019-12" db="EMBL/GenBank/DDBJ databases">
        <authorList>
            <person name="Dong K."/>
        </authorList>
    </citation>
    <scope>NUCLEOTIDE SEQUENCE [LARGE SCALE GENOMIC DNA]</scope>
    <source>
        <strain evidence="1 2">JCM 31225</strain>
    </source>
</reference>
<name>A0A6N8KVW3_9SPHI</name>
<dbReference type="Proteomes" id="UP000435036">
    <property type="component" value="Unassembled WGS sequence"/>
</dbReference>
<dbReference type="RefSeq" id="WP_160367886.1">
    <property type="nucleotide sequence ID" value="NZ_WSQA01000003.1"/>
</dbReference>
<gene>
    <name evidence="1" type="ORF">GQF63_04305</name>
</gene>
<dbReference type="EMBL" id="WSQA01000003">
    <property type="protein sequence ID" value="MVZ61236.1"/>
    <property type="molecule type" value="Genomic_DNA"/>
</dbReference>
<comment type="caution">
    <text evidence="1">The sequence shown here is derived from an EMBL/GenBank/DDBJ whole genome shotgun (WGS) entry which is preliminary data.</text>
</comment>